<evidence type="ECO:0000313" key="9">
    <source>
        <dbReference type="EMBL" id="EIL91154.1"/>
    </source>
</evidence>
<evidence type="ECO:0000256" key="7">
    <source>
        <dbReference type="PIRSR" id="PIRSR600715-1"/>
    </source>
</evidence>
<keyword evidence="7" id="KW-0460">Magnesium</keyword>
<keyword evidence="4 8" id="KW-0812">Transmembrane</keyword>
<feature type="transmembrane region" description="Helical" evidence="8">
    <location>
        <begin position="61"/>
        <end position="79"/>
    </location>
</feature>
<feature type="transmembrane region" description="Helical" evidence="8">
    <location>
        <begin position="36"/>
        <end position="55"/>
    </location>
</feature>
<evidence type="ECO:0000313" key="10">
    <source>
        <dbReference type="Proteomes" id="UP000003226"/>
    </source>
</evidence>
<keyword evidence="6 8" id="KW-0472">Membrane</keyword>
<feature type="transmembrane region" description="Helical" evidence="8">
    <location>
        <begin position="150"/>
        <end position="167"/>
    </location>
</feature>
<keyword evidence="2" id="KW-1003">Cell membrane</keyword>
<keyword evidence="10" id="KW-1185">Reference proteome</keyword>
<dbReference type="AlphaFoldDB" id="I4VVB3"/>
<proteinExistence type="predicted"/>
<sequence>MATAITSLVAIIALRRFAGALGLVDHPNERKHHVGSVPLVGGLAIFIGVLAGACIWGRFQLFGQVLLGTSCVLVLLGALDDRSDLSVRTRLLVQTILILTVIASTGVYIQSLGHIFGYELTLGWVGVPLTVVAVIGLLNAFNMMDGIDGLAGSLALVSIAAIVLFAGPHALRGSLALITLLAIAAIPYLFANLGLMGRKIFMGDAGSMVLGYLLAWTLIRLSQEPGSQLSPVDVLWCVALPVLDTLAVMYRRLRQGKSPFKPDRGHIHHILMGMGLGPRASLVALVALAASMAFLGSVTSSLGLGSGTNLAAFCIFSMVYTVTVTRIWVRQQAGKGMHMAKPLAANDDHVVRPAARQRVNRDSVAEAD</sequence>
<dbReference type="PATRIC" id="fig|1163407.3.peg.2801"/>
<dbReference type="InterPro" id="IPR000715">
    <property type="entry name" value="Glycosyl_transferase_4"/>
</dbReference>
<keyword evidence="5 8" id="KW-1133">Transmembrane helix</keyword>
<feature type="transmembrane region" description="Helical" evidence="8">
    <location>
        <begin position="115"/>
        <end position="138"/>
    </location>
</feature>
<gene>
    <name evidence="9" type="ORF">UU7_13918</name>
</gene>
<comment type="caution">
    <text evidence="9">The sequence shown here is derived from an EMBL/GenBank/DDBJ whole genome shotgun (WGS) entry which is preliminary data.</text>
</comment>
<keyword evidence="7" id="KW-0479">Metal-binding</keyword>
<dbReference type="eggNOG" id="COG0472">
    <property type="taxonomic scope" value="Bacteria"/>
</dbReference>
<evidence type="ECO:0000256" key="3">
    <source>
        <dbReference type="ARBA" id="ARBA00022679"/>
    </source>
</evidence>
<feature type="transmembrane region" description="Helical" evidence="8">
    <location>
        <begin position="91"/>
        <end position="109"/>
    </location>
</feature>
<feature type="transmembrane region" description="Helical" evidence="8">
    <location>
        <begin position="231"/>
        <end position="250"/>
    </location>
</feature>
<dbReference type="CDD" id="cd06853">
    <property type="entry name" value="GT_WecA_like"/>
    <property type="match status" value="1"/>
</dbReference>
<feature type="binding site" evidence="7">
    <location>
        <position position="142"/>
    </location>
    <ligand>
        <name>Mg(2+)</name>
        <dbReference type="ChEBI" id="CHEBI:18420"/>
    </ligand>
</feature>
<comment type="cofactor">
    <cofactor evidence="7">
        <name>Mg(2+)</name>
        <dbReference type="ChEBI" id="CHEBI:18420"/>
    </cofactor>
</comment>
<dbReference type="PANTHER" id="PTHR22926:SF3">
    <property type="entry name" value="UNDECAPRENYL-PHOSPHATE ALPHA-N-ACETYLGLUCOSAMINYL 1-PHOSPHATE TRANSFERASE"/>
    <property type="match status" value="1"/>
</dbReference>
<feature type="transmembrane region" description="Helical" evidence="8">
    <location>
        <begin position="310"/>
        <end position="329"/>
    </location>
</feature>
<comment type="subcellular location">
    <subcellularLocation>
        <location evidence="1">Cell membrane</location>
        <topology evidence="1">Multi-pass membrane protein</topology>
    </subcellularLocation>
</comment>
<feature type="transmembrane region" description="Helical" evidence="8">
    <location>
        <begin position="200"/>
        <end position="219"/>
    </location>
</feature>
<name>I4VVB3_9GAMM</name>
<evidence type="ECO:0000256" key="4">
    <source>
        <dbReference type="ARBA" id="ARBA00022692"/>
    </source>
</evidence>
<dbReference type="EMBL" id="AJXT01000045">
    <property type="protein sequence ID" value="EIL91154.1"/>
    <property type="molecule type" value="Genomic_DNA"/>
</dbReference>
<evidence type="ECO:0000256" key="2">
    <source>
        <dbReference type="ARBA" id="ARBA00022475"/>
    </source>
</evidence>
<reference evidence="9 10" key="1">
    <citation type="journal article" date="2012" name="J. Bacteriol.">
        <title>Genome sequences for six rhodanobacter strains, isolated from soils and the terrestrial subsurface, with variable denitrification capabilities.</title>
        <authorList>
            <person name="Kostka J.E."/>
            <person name="Green S.J."/>
            <person name="Rishishwar L."/>
            <person name="Prakash O."/>
            <person name="Katz L.S."/>
            <person name="Marino-Ramirez L."/>
            <person name="Jordan I.K."/>
            <person name="Munk C."/>
            <person name="Ivanova N."/>
            <person name="Mikhailova N."/>
            <person name="Watson D.B."/>
            <person name="Brown S.D."/>
            <person name="Palumbo A.V."/>
            <person name="Brooks S.C."/>
        </authorList>
    </citation>
    <scope>NUCLEOTIDE SEQUENCE [LARGE SCALE GENOMIC DNA]</scope>
    <source>
        <strain evidence="9 10">B39</strain>
    </source>
</reference>
<dbReference type="GO" id="GO:0009103">
    <property type="term" value="P:lipopolysaccharide biosynthetic process"/>
    <property type="evidence" value="ECO:0007669"/>
    <property type="project" value="TreeGrafter"/>
</dbReference>
<dbReference type="STRING" id="1163407.UU7_13918"/>
<evidence type="ECO:0000256" key="1">
    <source>
        <dbReference type="ARBA" id="ARBA00004651"/>
    </source>
</evidence>
<feature type="transmembrane region" description="Helical" evidence="8">
    <location>
        <begin position="173"/>
        <end position="193"/>
    </location>
</feature>
<dbReference type="GO" id="GO:0071555">
    <property type="term" value="P:cell wall organization"/>
    <property type="evidence" value="ECO:0007669"/>
    <property type="project" value="TreeGrafter"/>
</dbReference>
<dbReference type="GO" id="GO:0046872">
    <property type="term" value="F:metal ion binding"/>
    <property type="evidence" value="ECO:0007669"/>
    <property type="project" value="UniProtKB-KW"/>
</dbReference>
<evidence type="ECO:0000256" key="6">
    <source>
        <dbReference type="ARBA" id="ARBA00023136"/>
    </source>
</evidence>
<protein>
    <submittedName>
        <fullName evidence="9">UDP-phosphate alpha-N-acetylglucosaminyl 1-phosphatetransferase</fullName>
    </submittedName>
</protein>
<dbReference type="Proteomes" id="UP000003226">
    <property type="component" value="Unassembled WGS sequence"/>
</dbReference>
<dbReference type="GO" id="GO:0044038">
    <property type="term" value="P:cell wall macromolecule biosynthetic process"/>
    <property type="evidence" value="ECO:0007669"/>
    <property type="project" value="TreeGrafter"/>
</dbReference>
<organism evidence="9 10">
    <name type="scientific">Rhodanobacter spathiphylli B39</name>
    <dbReference type="NCBI Taxonomy" id="1163407"/>
    <lineage>
        <taxon>Bacteria</taxon>
        <taxon>Pseudomonadati</taxon>
        <taxon>Pseudomonadota</taxon>
        <taxon>Gammaproteobacteria</taxon>
        <taxon>Lysobacterales</taxon>
        <taxon>Rhodanobacteraceae</taxon>
        <taxon>Rhodanobacter</taxon>
    </lineage>
</organism>
<keyword evidence="3 9" id="KW-0808">Transferase</keyword>
<dbReference type="GO" id="GO:0016780">
    <property type="term" value="F:phosphotransferase activity, for other substituted phosphate groups"/>
    <property type="evidence" value="ECO:0007669"/>
    <property type="project" value="InterPro"/>
</dbReference>
<feature type="binding site" evidence="7">
    <location>
        <position position="204"/>
    </location>
    <ligand>
        <name>Mg(2+)</name>
        <dbReference type="ChEBI" id="CHEBI:18420"/>
    </ligand>
</feature>
<dbReference type="GO" id="GO:0005886">
    <property type="term" value="C:plasma membrane"/>
    <property type="evidence" value="ECO:0007669"/>
    <property type="project" value="UniProtKB-SubCell"/>
</dbReference>
<dbReference type="PANTHER" id="PTHR22926">
    <property type="entry name" value="PHOSPHO-N-ACETYLMURAMOYL-PENTAPEPTIDE-TRANSFERASE"/>
    <property type="match status" value="1"/>
</dbReference>
<feature type="transmembrane region" description="Helical" evidence="8">
    <location>
        <begin position="282"/>
        <end position="304"/>
    </location>
</feature>
<accession>I4VVB3</accession>
<dbReference type="Pfam" id="PF00953">
    <property type="entry name" value="Glycos_transf_4"/>
    <property type="match status" value="1"/>
</dbReference>
<evidence type="ECO:0000256" key="5">
    <source>
        <dbReference type="ARBA" id="ARBA00022989"/>
    </source>
</evidence>
<evidence type="ECO:0000256" key="8">
    <source>
        <dbReference type="SAM" id="Phobius"/>
    </source>
</evidence>